<keyword evidence="1" id="KW-0812">Transmembrane</keyword>
<dbReference type="PROSITE" id="PS51257">
    <property type="entry name" value="PROKAR_LIPOPROTEIN"/>
    <property type="match status" value="1"/>
</dbReference>
<dbReference type="Proteomes" id="UP000177723">
    <property type="component" value="Unassembled WGS sequence"/>
</dbReference>
<evidence type="ECO:0000313" key="3">
    <source>
        <dbReference type="Proteomes" id="UP000177723"/>
    </source>
</evidence>
<reference evidence="2 3" key="1">
    <citation type="journal article" date="2016" name="Nat. Commun.">
        <title>Thousands of microbial genomes shed light on interconnected biogeochemical processes in an aquifer system.</title>
        <authorList>
            <person name="Anantharaman K."/>
            <person name="Brown C.T."/>
            <person name="Hug L.A."/>
            <person name="Sharon I."/>
            <person name="Castelle C.J."/>
            <person name="Probst A.J."/>
            <person name="Thomas B.C."/>
            <person name="Singh A."/>
            <person name="Wilkins M.J."/>
            <person name="Karaoz U."/>
            <person name="Brodie E.L."/>
            <person name="Williams K.H."/>
            <person name="Hubbard S.S."/>
            <person name="Banfield J.F."/>
        </authorList>
    </citation>
    <scope>NUCLEOTIDE SEQUENCE [LARGE SCALE GENOMIC DNA]</scope>
</reference>
<accession>A0A1F5WQE7</accession>
<feature type="transmembrane region" description="Helical" evidence="1">
    <location>
        <begin position="7"/>
        <end position="28"/>
    </location>
</feature>
<dbReference type="AlphaFoldDB" id="A0A1F5WQE7"/>
<feature type="transmembrane region" description="Helical" evidence="1">
    <location>
        <begin position="80"/>
        <end position="102"/>
    </location>
</feature>
<comment type="caution">
    <text evidence="2">The sequence shown here is derived from an EMBL/GenBank/DDBJ whole genome shotgun (WGS) entry which is preliminary data.</text>
</comment>
<gene>
    <name evidence="2" type="ORF">A3F23_00695</name>
</gene>
<proteinExistence type="predicted"/>
<keyword evidence="1" id="KW-1133">Transmembrane helix</keyword>
<name>A0A1F5WQE7_9BACT</name>
<dbReference type="EMBL" id="MFHT01000017">
    <property type="protein sequence ID" value="OGF77481.1"/>
    <property type="molecule type" value="Genomic_DNA"/>
</dbReference>
<feature type="transmembrane region" description="Helical" evidence="1">
    <location>
        <begin position="40"/>
        <end position="59"/>
    </location>
</feature>
<evidence type="ECO:0000256" key="1">
    <source>
        <dbReference type="SAM" id="Phobius"/>
    </source>
</evidence>
<keyword evidence="1" id="KW-0472">Membrane</keyword>
<organism evidence="2 3">
    <name type="scientific">Candidatus Giovannonibacteria bacterium RIFCSPHIGHO2_12_FULL_43_15</name>
    <dbReference type="NCBI Taxonomy" id="1798341"/>
    <lineage>
        <taxon>Bacteria</taxon>
        <taxon>Candidatus Giovannoniibacteriota</taxon>
    </lineage>
</organism>
<evidence type="ECO:0000313" key="2">
    <source>
        <dbReference type="EMBL" id="OGF77481.1"/>
    </source>
</evidence>
<sequence>MQRKSWAGVIVLWIACFLLLVITLPAIFDIDIVLFPFYESDFFVILYYLSFILPIVALFKTISVARANISDSMAISSYPSISYTLISVKFGISFLYYLGWFYDYISGMLSGPKWGFLIFLLAFIYLIFYGLAHHLLKLSTKDYTKFRLLLKINIIIDLIFIIINSSADYSKGL</sequence>
<feature type="transmembrane region" description="Helical" evidence="1">
    <location>
        <begin position="114"/>
        <end position="136"/>
    </location>
</feature>
<feature type="transmembrane region" description="Helical" evidence="1">
    <location>
        <begin position="148"/>
        <end position="167"/>
    </location>
</feature>
<protein>
    <submittedName>
        <fullName evidence="2">Uncharacterized protein</fullName>
    </submittedName>
</protein>